<gene>
    <name evidence="2" type="ORF">A3L04_07760</name>
    <name evidence="3" type="ORF">CHITON_1681</name>
</gene>
<dbReference type="RefSeq" id="WP_068578517.1">
    <property type="nucleotide sequence ID" value="NZ_CP015193.1"/>
</dbReference>
<protein>
    <submittedName>
        <fullName evidence="3">Phosphate transport regulator (Distant homolog of PhoU)</fullName>
    </submittedName>
    <submittedName>
        <fullName evidence="2">TIGR00153 family protein</fullName>
    </submittedName>
</protein>
<evidence type="ECO:0000313" key="4">
    <source>
        <dbReference type="Proteomes" id="UP000093069"/>
    </source>
</evidence>
<dbReference type="PANTHER" id="PTHR36536:SF3">
    <property type="entry name" value="UPF0111 PROTEIN HI_1603"/>
    <property type="match status" value="1"/>
</dbReference>
<dbReference type="AlphaFoldDB" id="A0A160VU06"/>
<keyword evidence="5" id="KW-1185">Reference proteome</keyword>
<dbReference type="Proteomes" id="UP000093069">
    <property type="component" value="Chromosome I"/>
</dbReference>
<reference evidence="3" key="1">
    <citation type="submission" date="2016-01" db="EMBL/GenBank/DDBJ databases">
        <authorList>
            <person name="Oliw E.H."/>
        </authorList>
    </citation>
    <scope>NUCLEOTIDE SEQUENCE</scope>
    <source>
        <strain evidence="3">1</strain>
    </source>
</reference>
<organism evidence="3 4">
    <name type="scientific">Thermococcus chitonophagus</name>
    <dbReference type="NCBI Taxonomy" id="54262"/>
    <lineage>
        <taxon>Archaea</taxon>
        <taxon>Methanobacteriati</taxon>
        <taxon>Methanobacteriota</taxon>
        <taxon>Thermococci</taxon>
        <taxon>Thermococcales</taxon>
        <taxon>Thermococcaceae</taxon>
        <taxon>Thermococcus</taxon>
    </lineage>
</organism>
<comment type="similarity">
    <text evidence="1">Belongs to the UPF0111 family.</text>
</comment>
<name>A0A160VU06_9EURY</name>
<dbReference type="EMBL" id="CP015193">
    <property type="protein sequence ID" value="ASJ16977.1"/>
    <property type="molecule type" value="Genomic_DNA"/>
</dbReference>
<dbReference type="SUPFAM" id="SSF109755">
    <property type="entry name" value="PhoU-like"/>
    <property type="match status" value="1"/>
</dbReference>
<evidence type="ECO:0000313" key="5">
    <source>
        <dbReference type="Proteomes" id="UP000250189"/>
    </source>
</evidence>
<dbReference type="Proteomes" id="UP000250189">
    <property type="component" value="Chromosome"/>
</dbReference>
<dbReference type="OrthoDB" id="68479at2157"/>
<proteinExistence type="inferred from homology"/>
<dbReference type="PANTHER" id="PTHR36536">
    <property type="entry name" value="UPF0111 PROTEIN HI_1603"/>
    <property type="match status" value="1"/>
</dbReference>
<evidence type="ECO:0000256" key="1">
    <source>
        <dbReference type="ARBA" id="ARBA00008591"/>
    </source>
</evidence>
<dbReference type="NCBIfam" id="TIGR00153">
    <property type="entry name" value="TIGR00153 family protein"/>
    <property type="match status" value="1"/>
</dbReference>
<dbReference type="EMBL" id="LN999010">
    <property type="protein sequence ID" value="CUX78460.1"/>
    <property type="molecule type" value="Genomic_DNA"/>
</dbReference>
<dbReference type="KEGG" id="tch:CHITON_1681"/>
<reference evidence="4" key="2">
    <citation type="submission" date="2016-01" db="EMBL/GenBank/DDBJ databases">
        <authorList>
            <person name="Vorgias C.E."/>
        </authorList>
    </citation>
    <scope>NUCLEOTIDE SEQUENCE [LARGE SCALE GENOMIC DNA]</scope>
</reference>
<dbReference type="InterPro" id="IPR002727">
    <property type="entry name" value="DUF47"/>
</dbReference>
<evidence type="ECO:0000313" key="2">
    <source>
        <dbReference type="EMBL" id="ASJ16977.1"/>
    </source>
</evidence>
<accession>A0A160VU06</accession>
<reference evidence="2 5" key="3">
    <citation type="submission" date="2016-04" db="EMBL/GenBank/DDBJ databases">
        <title>Complete genome sequence of Thermococcus chitonophagus type strain GC74.</title>
        <authorList>
            <person name="Oger P.M."/>
        </authorList>
    </citation>
    <scope>NUCLEOTIDE SEQUENCE [LARGE SCALE GENOMIC DNA]</scope>
    <source>
        <strain evidence="2 5">GC74</strain>
    </source>
</reference>
<dbReference type="GeneID" id="33322465"/>
<dbReference type="STRING" id="54262.CHITON_1681"/>
<dbReference type="InterPro" id="IPR038078">
    <property type="entry name" value="PhoU-like_sf"/>
</dbReference>
<dbReference type="Gene3D" id="1.20.58.220">
    <property type="entry name" value="Phosphate transport system protein phou homolog 2, domain 2"/>
    <property type="match status" value="1"/>
</dbReference>
<sequence length="212" mass="24305">MFGEKESDVFTKIRKHLEAVEDTLKSFREMFEEYINGNIEKSEEILKKVEKNEGKADDLRREIELMLYAGAFIPANRGDYIRLSELVDNIADAAESAAHTLIFARPNVPEDLKDELVKLVEESLKTFEYLKLSVLALESDVDEALRLAKETEVQEESADKVEYAVLRRIFSCQNISTYAKLIWNQVVTKIGDIADRAEDASDHIMLMAVKRR</sequence>
<dbReference type="Pfam" id="PF01865">
    <property type="entry name" value="PhoU_div"/>
    <property type="match status" value="1"/>
</dbReference>
<evidence type="ECO:0000313" key="3">
    <source>
        <dbReference type="EMBL" id="CUX78460.1"/>
    </source>
</evidence>
<dbReference type="InterPro" id="IPR018445">
    <property type="entry name" value="Put_Phosphate_transp_reg"/>
</dbReference>